<feature type="region of interest" description="Disordered" evidence="1">
    <location>
        <begin position="74"/>
        <end position="105"/>
    </location>
</feature>
<gene>
    <name evidence="3" type="ORF">J7W16_12600</name>
</gene>
<proteinExistence type="predicted"/>
<feature type="transmembrane region" description="Helical" evidence="2">
    <location>
        <begin position="108"/>
        <end position="129"/>
    </location>
</feature>
<dbReference type="InterPro" id="IPR050400">
    <property type="entry name" value="Bact_Cytoskel_RodZ"/>
</dbReference>
<keyword evidence="2" id="KW-0812">Transmembrane</keyword>
<feature type="compositionally biased region" description="Acidic residues" evidence="1">
    <location>
        <begin position="146"/>
        <end position="186"/>
    </location>
</feature>
<dbReference type="PANTHER" id="PTHR34475">
    <property type="match status" value="1"/>
</dbReference>
<evidence type="ECO:0000256" key="1">
    <source>
        <dbReference type="SAM" id="MobiDB-lite"/>
    </source>
</evidence>
<feature type="region of interest" description="Disordered" evidence="1">
    <location>
        <begin position="139"/>
        <end position="188"/>
    </location>
</feature>
<dbReference type="EMBL" id="JAGKSQ010000005">
    <property type="protein sequence ID" value="MBP3951971.1"/>
    <property type="molecule type" value="Genomic_DNA"/>
</dbReference>
<dbReference type="Pfam" id="PF13413">
    <property type="entry name" value="HTH_25"/>
    <property type="match status" value="1"/>
</dbReference>
<dbReference type="PANTHER" id="PTHR34475:SF1">
    <property type="entry name" value="CYTOSKELETON PROTEIN RODZ"/>
    <property type="match status" value="1"/>
</dbReference>
<keyword evidence="4" id="KW-1185">Reference proteome</keyword>
<evidence type="ECO:0000256" key="2">
    <source>
        <dbReference type="SAM" id="Phobius"/>
    </source>
</evidence>
<keyword evidence="2" id="KW-0472">Membrane</keyword>
<dbReference type="InterPro" id="IPR001387">
    <property type="entry name" value="Cro/C1-type_HTH"/>
</dbReference>
<name>A0A941APN1_9BACI</name>
<keyword evidence="2" id="KW-1133">Transmembrane helix</keyword>
<dbReference type="GO" id="GO:0003677">
    <property type="term" value="F:DNA binding"/>
    <property type="evidence" value="ECO:0007669"/>
    <property type="project" value="InterPro"/>
</dbReference>
<organism evidence="3 4">
    <name type="scientific">Halalkalibacter suaedae</name>
    <dbReference type="NCBI Taxonomy" id="2822140"/>
    <lineage>
        <taxon>Bacteria</taxon>
        <taxon>Bacillati</taxon>
        <taxon>Bacillota</taxon>
        <taxon>Bacilli</taxon>
        <taxon>Bacillales</taxon>
        <taxon>Bacillaceae</taxon>
        <taxon>Halalkalibacter</taxon>
    </lineage>
</organism>
<accession>A0A941APN1</accession>
<dbReference type="Proteomes" id="UP000678228">
    <property type="component" value="Unassembled WGS sequence"/>
</dbReference>
<dbReference type="InterPro" id="IPR010982">
    <property type="entry name" value="Lambda_DNA-bd_dom_sf"/>
</dbReference>
<evidence type="ECO:0000313" key="3">
    <source>
        <dbReference type="EMBL" id="MBP3951971.1"/>
    </source>
</evidence>
<dbReference type="Gene3D" id="1.10.260.40">
    <property type="entry name" value="lambda repressor-like DNA-binding domains"/>
    <property type="match status" value="1"/>
</dbReference>
<evidence type="ECO:0000313" key="4">
    <source>
        <dbReference type="Proteomes" id="UP000678228"/>
    </source>
</evidence>
<dbReference type="CDD" id="cd00093">
    <property type="entry name" value="HTH_XRE"/>
    <property type="match status" value="1"/>
</dbReference>
<reference evidence="3" key="1">
    <citation type="submission" date="2021-03" db="EMBL/GenBank/DDBJ databases">
        <title>Bacillus suaedae sp. nov., isolated from Suaeda aralocaspica.</title>
        <authorList>
            <person name="Lei R.F.R."/>
        </authorList>
    </citation>
    <scope>NUCLEOTIDE SEQUENCE</scope>
    <source>
        <strain evidence="3">YZJH907-2</strain>
    </source>
</reference>
<protein>
    <submittedName>
        <fullName evidence="3">Helix-turn-helix domain-containing protein</fullName>
    </submittedName>
</protein>
<dbReference type="SUPFAM" id="SSF47413">
    <property type="entry name" value="lambda repressor-like DNA-binding domains"/>
    <property type="match status" value="1"/>
</dbReference>
<comment type="caution">
    <text evidence="3">The sequence shown here is derived from an EMBL/GenBank/DDBJ whole genome shotgun (WGS) entry which is preliminary data.</text>
</comment>
<dbReference type="AlphaFoldDB" id="A0A941APN1"/>
<sequence length="290" mass="32491">MSELGQHLKEAREQKDISLDDLQQTTKIQKRYLIAIEEGRFDSLPGLFYARAFIKTYAEAIGLDPEPLFDQFRGELPNPQRESVQLPSRTERARVAPKAPRKRPKGSPFVSTLLAIVFIAIIVIVIYLFNQGNIDPEVVEQPDTSENVEGEFSETLPEEEEPVADEEEEPVADEDEQADVEPEPEPDSISLNFIESQGNVSYYELVGGTLEAIRIEVSGTSYIDVKNALGKTLYLSNKGENTTLDFSSEEEILLNFGASTNVNLFIGETEVEFPLDIPHQKINITVVNEE</sequence>